<sequence>MDLPRTSSVQNSILLLSFEDVFPMVKDWSDTASKFVNASAKTRVECPIAPVNMSRFNGCAFPSCSVFNSRNLAPSATRSGSRSNPQSTNSKDSNTGNFVRISPRSGI</sequence>
<feature type="compositionally biased region" description="Polar residues" evidence="1">
    <location>
        <begin position="73"/>
        <end position="97"/>
    </location>
</feature>
<dbReference type="EMBL" id="JAHRHY010000013">
    <property type="protein sequence ID" value="KAG9064569.1"/>
    <property type="molecule type" value="Genomic_DNA"/>
</dbReference>
<accession>A0A9P8BQ55</accession>
<reference evidence="2" key="1">
    <citation type="submission" date="2021-06" db="EMBL/GenBank/DDBJ databases">
        <title>Genome Sequence of Mortierella hyaline Strain SCG-10, a Cold-Adapted, Nitrate-Reducing Fungus Isolated from Soil in Minnesota, USA.</title>
        <authorList>
            <person name="Aldossari N."/>
        </authorList>
    </citation>
    <scope>NUCLEOTIDE SEQUENCE</scope>
    <source>
        <strain evidence="2">SCG-10</strain>
    </source>
</reference>
<evidence type="ECO:0000313" key="3">
    <source>
        <dbReference type="Proteomes" id="UP000707451"/>
    </source>
</evidence>
<name>A0A9P8BQ55_9FUNG</name>
<proteinExistence type="predicted"/>
<protein>
    <submittedName>
        <fullName evidence="2">Uncharacterized protein</fullName>
    </submittedName>
</protein>
<evidence type="ECO:0000313" key="2">
    <source>
        <dbReference type="EMBL" id="KAG9064569.1"/>
    </source>
</evidence>
<dbReference type="AlphaFoldDB" id="A0A9P8BQ55"/>
<dbReference type="Proteomes" id="UP000707451">
    <property type="component" value="Unassembled WGS sequence"/>
</dbReference>
<organism evidence="2 3">
    <name type="scientific">Linnemannia hyalina</name>
    <dbReference type="NCBI Taxonomy" id="64524"/>
    <lineage>
        <taxon>Eukaryota</taxon>
        <taxon>Fungi</taxon>
        <taxon>Fungi incertae sedis</taxon>
        <taxon>Mucoromycota</taxon>
        <taxon>Mortierellomycotina</taxon>
        <taxon>Mortierellomycetes</taxon>
        <taxon>Mortierellales</taxon>
        <taxon>Mortierellaceae</taxon>
        <taxon>Linnemannia</taxon>
    </lineage>
</organism>
<feature type="region of interest" description="Disordered" evidence="1">
    <location>
        <begin position="73"/>
        <end position="107"/>
    </location>
</feature>
<comment type="caution">
    <text evidence="2">The sequence shown here is derived from an EMBL/GenBank/DDBJ whole genome shotgun (WGS) entry which is preliminary data.</text>
</comment>
<keyword evidence="3" id="KW-1185">Reference proteome</keyword>
<evidence type="ECO:0000256" key="1">
    <source>
        <dbReference type="SAM" id="MobiDB-lite"/>
    </source>
</evidence>
<gene>
    <name evidence="2" type="ORF">KI688_002827</name>
</gene>